<organism evidence="2 3">
    <name type="scientific">Lucifera butyrica</name>
    <dbReference type="NCBI Taxonomy" id="1351585"/>
    <lineage>
        <taxon>Bacteria</taxon>
        <taxon>Bacillati</taxon>
        <taxon>Bacillota</taxon>
        <taxon>Negativicutes</taxon>
        <taxon>Veillonellales</taxon>
        <taxon>Veillonellaceae</taxon>
        <taxon>Lucifera</taxon>
    </lineage>
</organism>
<dbReference type="EMBL" id="UPPP01000056">
    <property type="protein sequence ID" value="VBB05518.1"/>
    <property type="molecule type" value="Genomic_DNA"/>
</dbReference>
<dbReference type="OrthoDB" id="9772751at2"/>
<dbReference type="GO" id="GO:0008757">
    <property type="term" value="F:S-adenosylmethionine-dependent methyltransferase activity"/>
    <property type="evidence" value="ECO:0007669"/>
    <property type="project" value="InterPro"/>
</dbReference>
<dbReference type="SUPFAM" id="SSF53335">
    <property type="entry name" value="S-adenosyl-L-methionine-dependent methyltransferases"/>
    <property type="match status" value="1"/>
</dbReference>
<proteinExistence type="predicted"/>
<name>A0A498R8R3_9FIRM</name>
<dbReference type="InterPro" id="IPR029063">
    <property type="entry name" value="SAM-dependent_MTases_sf"/>
</dbReference>
<dbReference type="Proteomes" id="UP000277811">
    <property type="component" value="Unassembled WGS sequence"/>
</dbReference>
<dbReference type="GO" id="GO:0032259">
    <property type="term" value="P:methylation"/>
    <property type="evidence" value="ECO:0007669"/>
    <property type="project" value="UniProtKB-KW"/>
</dbReference>
<dbReference type="AlphaFoldDB" id="A0A498R8R3"/>
<reference evidence="2 3" key="1">
    <citation type="submission" date="2018-06" db="EMBL/GenBank/DDBJ databases">
        <authorList>
            <person name="Strepis N."/>
        </authorList>
    </citation>
    <scope>NUCLEOTIDE SEQUENCE [LARGE SCALE GENOMIC DNA]</scope>
    <source>
        <strain evidence="2">LUCI</strain>
    </source>
</reference>
<evidence type="ECO:0000313" key="2">
    <source>
        <dbReference type="EMBL" id="VBB05518.1"/>
    </source>
</evidence>
<dbReference type="RefSeq" id="WP_122626507.1">
    <property type="nucleotide sequence ID" value="NZ_UPPP01000056.1"/>
</dbReference>
<gene>
    <name evidence="2" type="ORF">LUCI_0728</name>
</gene>
<sequence>MDTYLEPFMINANKHLDFYGKIVLEIGCGNGKLVKEIAGRYSPHHIVGVDPGLESWWGIKPSKRDNWEIANGDAINLNYPDNFFDAVVSIATFEHIADLSLVLSEIRRVLKPFGRFYTEFSPVWTSIIGHHYFFWNEDKAGLIPPWGHLWMARNEMHNYLLPKIGEKEAEAACFQIYDSDIINRLTRSDYYRIFLNSGFWIREIRESMILSRYIHLGKRQSELTPEIYNNLIRICEKEKLNELAVGGFSVFFEKYANI</sequence>
<dbReference type="Pfam" id="PF08241">
    <property type="entry name" value="Methyltransf_11"/>
    <property type="match status" value="1"/>
</dbReference>
<feature type="domain" description="Methyltransferase type 11" evidence="1">
    <location>
        <begin position="24"/>
        <end position="117"/>
    </location>
</feature>
<dbReference type="PANTHER" id="PTHR43591">
    <property type="entry name" value="METHYLTRANSFERASE"/>
    <property type="match status" value="1"/>
</dbReference>
<keyword evidence="2" id="KW-0489">Methyltransferase</keyword>
<evidence type="ECO:0000259" key="1">
    <source>
        <dbReference type="Pfam" id="PF08241"/>
    </source>
</evidence>
<dbReference type="InterPro" id="IPR013216">
    <property type="entry name" value="Methyltransf_11"/>
</dbReference>
<dbReference type="Gene3D" id="3.40.50.150">
    <property type="entry name" value="Vaccinia Virus protein VP39"/>
    <property type="match status" value="1"/>
</dbReference>
<keyword evidence="3" id="KW-1185">Reference proteome</keyword>
<accession>A0A498R8R3</accession>
<evidence type="ECO:0000313" key="3">
    <source>
        <dbReference type="Proteomes" id="UP000277811"/>
    </source>
</evidence>
<dbReference type="CDD" id="cd02440">
    <property type="entry name" value="AdoMet_MTases"/>
    <property type="match status" value="1"/>
</dbReference>
<keyword evidence="2" id="KW-0808">Transferase</keyword>
<protein>
    <submittedName>
        <fullName evidence="2">Methyltransferase type 11</fullName>
    </submittedName>
</protein>